<gene>
    <name evidence="2" type="ORF">A3K55_01065</name>
</gene>
<organism evidence="2 3">
    <name type="scientific">Candidatus Shapirobacteria bacterium RBG_13_44_7</name>
    <dbReference type="NCBI Taxonomy" id="1802149"/>
    <lineage>
        <taxon>Bacteria</taxon>
        <taxon>Candidatus Shapironibacteriota</taxon>
    </lineage>
</organism>
<evidence type="ECO:0000313" key="2">
    <source>
        <dbReference type="EMBL" id="OGL53561.1"/>
    </source>
</evidence>
<feature type="domain" description="Thioredoxin" evidence="1">
    <location>
        <begin position="1"/>
        <end position="112"/>
    </location>
</feature>
<dbReference type="SUPFAM" id="SSF52833">
    <property type="entry name" value="Thioredoxin-like"/>
    <property type="match status" value="1"/>
</dbReference>
<feature type="non-terminal residue" evidence="2">
    <location>
        <position position="1"/>
    </location>
</feature>
<reference evidence="2 3" key="1">
    <citation type="journal article" date="2016" name="Nat. Commun.">
        <title>Thousands of microbial genomes shed light on interconnected biogeochemical processes in an aquifer system.</title>
        <authorList>
            <person name="Anantharaman K."/>
            <person name="Brown C.T."/>
            <person name="Hug L.A."/>
            <person name="Sharon I."/>
            <person name="Castelle C.J."/>
            <person name="Probst A.J."/>
            <person name="Thomas B.C."/>
            <person name="Singh A."/>
            <person name="Wilkins M.J."/>
            <person name="Karaoz U."/>
            <person name="Brodie E.L."/>
            <person name="Williams K.H."/>
            <person name="Hubbard S.S."/>
            <person name="Banfield J.F."/>
        </authorList>
    </citation>
    <scope>NUCLEOTIDE SEQUENCE [LARGE SCALE GENOMIC DNA]</scope>
</reference>
<evidence type="ECO:0000313" key="3">
    <source>
        <dbReference type="Proteomes" id="UP000185874"/>
    </source>
</evidence>
<proteinExistence type="predicted"/>
<evidence type="ECO:0000259" key="1">
    <source>
        <dbReference type="PROSITE" id="PS51352"/>
    </source>
</evidence>
<sequence length="115" mass="13119">SVVSPQAVVLTPKNFSQIFSTNKPIIIDVWHPDFVTCRLHSPLFSDLFPNLKSLDIYKLDAKTYPKLAKKIGISTFPSLLIYQKGRLIHQIESYIEPETAPKVNQQIKKLLIKSQ</sequence>
<protein>
    <recommendedName>
        <fullName evidence="1">Thioredoxin domain-containing protein</fullName>
    </recommendedName>
</protein>
<dbReference type="Gene3D" id="3.40.30.10">
    <property type="entry name" value="Glutaredoxin"/>
    <property type="match status" value="1"/>
</dbReference>
<dbReference type="EMBL" id="MGDJ01000016">
    <property type="protein sequence ID" value="OGL53561.1"/>
    <property type="molecule type" value="Genomic_DNA"/>
</dbReference>
<dbReference type="Pfam" id="PF00085">
    <property type="entry name" value="Thioredoxin"/>
    <property type="match status" value="1"/>
</dbReference>
<accession>A0A1F7SIG3</accession>
<dbReference type="CDD" id="cd02947">
    <property type="entry name" value="TRX_family"/>
    <property type="match status" value="1"/>
</dbReference>
<name>A0A1F7SIG3_9BACT</name>
<dbReference type="InterPro" id="IPR013766">
    <property type="entry name" value="Thioredoxin_domain"/>
</dbReference>
<dbReference type="Proteomes" id="UP000185874">
    <property type="component" value="Unassembled WGS sequence"/>
</dbReference>
<dbReference type="PROSITE" id="PS51352">
    <property type="entry name" value="THIOREDOXIN_2"/>
    <property type="match status" value="1"/>
</dbReference>
<dbReference type="AlphaFoldDB" id="A0A1F7SIG3"/>
<comment type="caution">
    <text evidence="2">The sequence shown here is derived from an EMBL/GenBank/DDBJ whole genome shotgun (WGS) entry which is preliminary data.</text>
</comment>
<dbReference type="InterPro" id="IPR036249">
    <property type="entry name" value="Thioredoxin-like_sf"/>
</dbReference>